<reference evidence="1" key="1">
    <citation type="submission" date="2022-10" db="EMBL/GenBank/DDBJ databases">
        <authorList>
            <person name="Roth M.A."/>
            <person name="Wohlstadter N.E."/>
            <person name="Arguedas X."/>
            <person name="Leighton H.R."/>
            <person name="Msuya J.A."/>
            <person name="Pravda N."/>
            <person name="Shaffer C.D."/>
            <person name="Weston-Hafer K.A."/>
            <person name="Russell D.A."/>
            <person name="Jacobs-Sera D."/>
            <person name="Hatfull G.F."/>
        </authorList>
    </citation>
    <scope>NUCLEOTIDE SEQUENCE</scope>
</reference>
<dbReference type="EMBL" id="OP751148">
    <property type="protein sequence ID" value="WAB08863.1"/>
    <property type="molecule type" value="Genomic_DNA"/>
</dbReference>
<organism evidence="1 2">
    <name type="scientific">Streptomyces phage Success</name>
    <dbReference type="NCBI Taxonomy" id="2999013"/>
    <lineage>
        <taxon>Viruses</taxon>
        <taxon>Duplodnaviria</taxon>
        <taxon>Heunggongvirae</taxon>
        <taxon>Uroviricota</taxon>
        <taxon>Caudoviricetes</taxon>
        <taxon>Successvirus</taxon>
        <taxon>Successvirus success</taxon>
    </lineage>
</organism>
<protein>
    <submittedName>
        <fullName evidence="1">Uncharacterized protein</fullName>
    </submittedName>
</protein>
<name>A0A9E8M7M7_9CAUD</name>
<dbReference type="GeneID" id="80020276"/>
<evidence type="ECO:0000313" key="2">
    <source>
        <dbReference type="Proteomes" id="UP001163413"/>
    </source>
</evidence>
<dbReference type="KEGG" id="vg:80020276"/>
<gene>
    <name evidence="1" type="primary">84</name>
    <name evidence="1" type="ORF">SEA_SUCCESS_84</name>
</gene>
<evidence type="ECO:0000313" key="1">
    <source>
        <dbReference type="EMBL" id="WAB08863.1"/>
    </source>
</evidence>
<dbReference type="Proteomes" id="UP001163413">
    <property type="component" value="Segment"/>
</dbReference>
<keyword evidence="2" id="KW-1185">Reference proteome</keyword>
<accession>A0A9E8M7M7</accession>
<sequence length="254" mass="29162">MAEWRQGGYDGIFYLGKEGTEEYGGYVVQVDEKPNPEKWFAYEYDAETRGTVWVGEAPTAEDAQKAVKAEFLCEIYRNNETGHCPYPGVVVRTTVYKGERLRTIVCGEHSRVLKGWESVRLEEYRTEYGLFPNDPIIGGRITPPLDLPPIREAALKAATVTERNMWIALNRVVRPLAELAYWRGHFARYPLDLNKRPCIDAHGQWKHAQEHAAGMYEVYMRENHGQENATLPNELLRLIEREAVEYLKSKKGGK</sequence>
<proteinExistence type="predicted"/>
<dbReference type="RefSeq" id="YP_010755608.1">
    <property type="nucleotide sequence ID" value="NC_073472.1"/>
</dbReference>